<keyword evidence="5" id="KW-0472">Membrane</keyword>
<keyword evidence="5" id="KW-1133">Transmembrane helix</keyword>
<keyword evidence="5" id="KW-0812">Transmembrane</keyword>
<geneLocation type="plastid" evidence="6"/>
<evidence type="ECO:0000313" key="6">
    <source>
        <dbReference type="EMBL" id="CRF40194.1"/>
    </source>
</evidence>
<dbReference type="AlphaFoldDB" id="A0A0G4KBU7"/>
<evidence type="ECO:0000256" key="1">
    <source>
        <dbReference type="ARBA" id="ARBA00004474"/>
    </source>
</evidence>
<feature type="transmembrane region" description="Helical" evidence="5">
    <location>
        <begin position="12"/>
        <end position="31"/>
    </location>
</feature>
<evidence type="ECO:0000256" key="3">
    <source>
        <dbReference type="ARBA" id="ARBA00021584"/>
    </source>
</evidence>
<sequence length="65" mass="7612">MSSFWENLDKFPRFLISVLIGFFLTTFKTFFKQLKSTKSKISLIITLTIIIVTTYTIIRKMTGIE</sequence>
<dbReference type="Proteomes" id="UP000307987">
    <property type="component" value="Plastid JFC0032_plastid"/>
</dbReference>
<evidence type="ECO:0000256" key="4">
    <source>
        <dbReference type="ARBA" id="ARBA00022640"/>
    </source>
</evidence>
<dbReference type="Pfam" id="PF05421">
    <property type="entry name" value="DUF751"/>
    <property type="match status" value="1"/>
</dbReference>
<feature type="transmembrane region" description="Helical" evidence="5">
    <location>
        <begin position="43"/>
        <end position="62"/>
    </location>
</feature>
<evidence type="ECO:0000256" key="5">
    <source>
        <dbReference type="SAM" id="Phobius"/>
    </source>
</evidence>
<protein>
    <recommendedName>
        <fullName evidence="3">Uncharacterized protein ycf33</fullName>
    </recommendedName>
</protein>
<reference evidence="7" key="1">
    <citation type="journal article" date="2017" name="BMC Genomics">
        <title>Complete chloroplast genome of Gracilaria firma (Gracilariaceae, Rhodophyta), with discussion on the use of chloroplast phylogenomics in the subclass Rhodymeniophycidae.</title>
        <authorList>
            <person name="Ng P.K."/>
            <person name="Lin S.M."/>
            <person name="Lim P.E."/>
            <person name="Liu L.C."/>
            <person name="Chen C.M."/>
            <person name="Pai T.W."/>
        </authorList>
    </citation>
    <scope>NUCLEOTIDE SEQUENCE [LARGE SCALE GENOMIC DNA]</scope>
</reference>
<dbReference type="InterPro" id="IPR008470">
    <property type="entry name" value="Uncharacterised_Ycf33"/>
</dbReference>
<organism evidence="6 7">
    <name type="scientific">Laurencia snackeyi</name>
    <dbReference type="NCBI Taxonomy" id="1858662"/>
    <lineage>
        <taxon>Eukaryota</taxon>
        <taxon>Rhodophyta</taxon>
        <taxon>Florideophyceae</taxon>
        <taxon>Rhodymeniophycidae</taxon>
        <taxon>Ceramiales</taxon>
        <taxon>Rhodomelaceae</taxon>
        <taxon>Laurencieae</taxon>
        <taxon>Laurencia</taxon>
    </lineage>
</organism>
<keyword evidence="4 6" id="KW-0934">Plastid</keyword>
<comment type="subcellular location">
    <subcellularLocation>
        <location evidence="1">Plastid</location>
    </subcellularLocation>
</comment>
<dbReference type="GO" id="GO:0009536">
    <property type="term" value="C:plastid"/>
    <property type="evidence" value="ECO:0007669"/>
    <property type="project" value="UniProtKB-SubCell"/>
</dbReference>
<evidence type="ECO:0000256" key="2">
    <source>
        <dbReference type="ARBA" id="ARBA00010985"/>
    </source>
</evidence>
<proteinExistence type="inferred from homology"/>
<name>A0A0G4KBU7_9FLOR</name>
<evidence type="ECO:0000313" key="7">
    <source>
        <dbReference type="Proteomes" id="UP000307987"/>
    </source>
</evidence>
<comment type="similarity">
    <text evidence="2">Belongs to the ycf33 family.</text>
</comment>
<gene>
    <name evidence="6" type="primary">ycf33</name>
</gene>
<accession>A0A0G4KBU7</accession>
<dbReference type="EMBL" id="LN833431">
    <property type="protein sequence ID" value="CRF40194.1"/>
    <property type="molecule type" value="Genomic_DNA"/>
</dbReference>